<feature type="compositionally biased region" description="Low complexity" evidence="1">
    <location>
        <begin position="8"/>
        <end position="21"/>
    </location>
</feature>
<evidence type="ECO:0008006" key="3">
    <source>
        <dbReference type="Google" id="ProtNLM"/>
    </source>
</evidence>
<dbReference type="Gene3D" id="1.20.120.450">
    <property type="entry name" value="dinb family like domain"/>
    <property type="match status" value="1"/>
</dbReference>
<dbReference type="SUPFAM" id="SSF109854">
    <property type="entry name" value="DinB/YfiT-like putative metalloenzymes"/>
    <property type="match status" value="1"/>
</dbReference>
<dbReference type="Pfam" id="PF04978">
    <property type="entry name" value="MST"/>
    <property type="match status" value="1"/>
</dbReference>
<sequence length="187" mass="21048">MTSPRVASTPMSPSPYLSSYPSRERPAHEADERTQLVGWLDTQRATARWKCEELSEADAHRPVLPSSPLMTMAGVMSHLRWAEHLWFEVVLLGRPAVGPMFDEPEDADMRVEGVPLAELLDDYDRQVAVSNEIFAAQSLDDVGRHPDFDASGASLRWIMFHMIEETARHAGHLDAIRELLDGRTGHY</sequence>
<feature type="compositionally biased region" description="Basic and acidic residues" evidence="1">
    <location>
        <begin position="22"/>
        <end position="32"/>
    </location>
</feature>
<dbReference type="AlphaFoldDB" id="D7P5S6"/>
<feature type="region of interest" description="Disordered" evidence="1">
    <location>
        <begin position="1"/>
        <end position="32"/>
    </location>
</feature>
<evidence type="ECO:0000256" key="1">
    <source>
        <dbReference type="SAM" id="MobiDB-lite"/>
    </source>
</evidence>
<reference evidence="2" key="1">
    <citation type="journal article" date="2010" name="J. Biol. Chem.">
        <title>Biochemical and genetic insights into asukamycin biosynthesis.</title>
        <authorList>
            <person name="Rui Z."/>
            <person name="Petrickova K."/>
            <person name="Skanta F."/>
            <person name="Pospisil S."/>
            <person name="Yang Y."/>
            <person name="Chen C.Y."/>
            <person name="Tsai S.F."/>
            <person name="Floss H.G."/>
            <person name="Petricek M."/>
            <person name="Yu T.W."/>
        </authorList>
    </citation>
    <scope>NUCLEOTIDE SEQUENCE</scope>
    <source>
        <strain evidence="2">ATCC 29757</strain>
    </source>
</reference>
<dbReference type="InterPro" id="IPR034660">
    <property type="entry name" value="DinB/YfiT-like"/>
</dbReference>
<dbReference type="EMBL" id="GQ926890">
    <property type="protein sequence ID" value="ADI58666.1"/>
    <property type="molecule type" value="Genomic_DNA"/>
</dbReference>
<dbReference type="InterPro" id="IPR007061">
    <property type="entry name" value="MST-like"/>
</dbReference>
<organism evidence="2">
    <name type="scientific">Streptomyces nodosus subsp. asukaensis</name>
    <dbReference type="NCBI Taxonomy" id="222892"/>
    <lineage>
        <taxon>Bacteria</taxon>
        <taxon>Bacillati</taxon>
        <taxon>Actinomycetota</taxon>
        <taxon>Actinomycetes</taxon>
        <taxon>Kitasatosporales</taxon>
        <taxon>Streptomycetaceae</taxon>
        <taxon>Streptomyces</taxon>
    </lineage>
</organism>
<name>D7P5S6_STRNS</name>
<proteinExistence type="predicted"/>
<evidence type="ECO:0000313" key="2">
    <source>
        <dbReference type="EMBL" id="ADI58666.1"/>
    </source>
</evidence>
<accession>D7P5S6</accession>
<protein>
    <recommendedName>
        <fullName evidence="3">DinB family protein</fullName>
    </recommendedName>
</protein>